<dbReference type="SUPFAM" id="SSF57667">
    <property type="entry name" value="beta-beta-alpha zinc fingers"/>
    <property type="match status" value="1"/>
</dbReference>
<feature type="region of interest" description="Disordered" evidence="8">
    <location>
        <begin position="207"/>
        <end position="268"/>
    </location>
</feature>
<dbReference type="PANTHER" id="PTHR45988:SF19">
    <property type="entry name" value="C2H2-TYPE DOMAIN-CONTAINING PROTEIN"/>
    <property type="match status" value="1"/>
</dbReference>
<feature type="compositionally biased region" description="Acidic residues" evidence="8">
    <location>
        <begin position="34"/>
        <end position="43"/>
    </location>
</feature>
<dbReference type="AlphaFoldDB" id="A0A5A7RAF7"/>
<dbReference type="InterPro" id="IPR044653">
    <property type="entry name" value="AZF1/2/3-like"/>
</dbReference>
<keyword evidence="2" id="KW-0677">Repeat</keyword>
<sequence>MEHEDRENSDDCPSSTDRKNSQENNIQEQHDISGEEEEEEEDRDVIINSPESMMFIPTAPERRHQCKECEKIFSSGKALGGHMSSAHVQASKDYSFKKLKSKITGSRAHLSSSEDNACPICGKLFHSQKSLYGHMRCHPDREWRGMEPPRLGTTSQDQDFGDSLRGWPVKARRGRRPQHPQPQPLLEDDEEAVWAGHQLLSLLKPNLGPGQENSAHDSKRQKITIPQVKIRNTNSTGKGKVVKMDDSKGKGKGKGKTDFLPGPENPESENGLFFTAIGVLVNGTRENHPNQSLDGLCDSSADKYACSMCSKVFPTHQALGGHKSSHNKFKISIVNAVDQFSTSEDKNLNRKARNNGDEQKEGQLKCDDNGGNSKDKGKVVWGFDLNMIPDDEDVEDLSGEKYEV</sequence>
<name>A0A5A7RAF7_STRAF</name>
<accession>A0A5A7RAF7</accession>
<dbReference type="GO" id="GO:0005634">
    <property type="term" value="C:nucleus"/>
    <property type="evidence" value="ECO:0007669"/>
    <property type="project" value="TreeGrafter"/>
</dbReference>
<dbReference type="PANTHER" id="PTHR45988">
    <property type="entry name" value="C2H2 TYPE ZINC FINGER TRANSCRIPTION FACTOR FAMILY-RELATED"/>
    <property type="match status" value="1"/>
</dbReference>
<dbReference type="Pfam" id="PF13912">
    <property type="entry name" value="zf-C2H2_6"/>
    <property type="match status" value="3"/>
</dbReference>
<keyword evidence="5" id="KW-0805">Transcription regulation</keyword>
<keyword evidence="4" id="KW-0862">Zinc</keyword>
<comment type="caution">
    <text evidence="10">The sequence shown here is derived from an EMBL/GenBank/DDBJ whole genome shotgun (WGS) entry which is preliminary data.</text>
</comment>
<dbReference type="Gene3D" id="3.30.160.60">
    <property type="entry name" value="Classic Zinc Finger"/>
    <property type="match status" value="1"/>
</dbReference>
<evidence type="ECO:0000313" key="11">
    <source>
        <dbReference type="Proteomes" id="UP000325081"/>
    </source>
</evidence>
<evidence type="ECO:0000256" key="2">
    <source>
        <dbReference type="ARBA" id="ARBA00022737"/>
    </source>
</evidence>
<gene>
    <name evidence="10" type="ORF">STAS_32355</name>
</gene>
<evidence type="ECO:0000256" key="6">
    <source>
        <dbReference type="ARBA" id="ARBA00023163"/>
    </source>
</evidence>
<dbReference type="PROSITE" id="PS00028">
    <property type="entry name" value="ZINC_FINGER_C2H2_1"/>
    <property type="match status" value="3"/>
</dbReference>
<evidence type="ECO:0000256" key="4">
    <source>
        <dbReference type="ARBA" id="ARBA00022833"/>
    </source>
</evidence>
<feature type="domain" description="C2H2-type" evidence="9">
    <location>
        <begin position="116"/>
        <end position="143"/>
    </location>
</feature>
<keyword evidence="3 7" id="KW-0863">Zinc-finger</keyword>
<protein>
    <submittedName>
        <fullName evidence="10">Tapetum-specific zinc finger protein 1</fullName>
    </submittedName>
</protein>
<feature type="region of interest" description="Disordered" evidence="8">
    <location>
        <begin position="1"/>
        <end position="51"/>
    </location>
</feature>
<dbReference type="GO" id="GO:0000976">
    <property type="term" value="F:transcription cis-regulatory region binding"/>
    <property type="evidence" value="ECO:0007669"/>
    <property type="project" value="TreeGrafter"/>
</dbReference>
<dbReference type="InterPro" id="IPR013087">
    <property type="entry name" value="Znf_C2H2_type"/>
</dbReference>
<dbReference type="GO" id="GO:0003700">
    <property type="term" value="F:DNA-binding transcription factor activity"/>
    <property type="evidence" value="ECO:0007669"/>
    <property type="project" value="InterPro"/>
</dbReference>
<evidence type="ECO:0000256" key="5">
    <source>
        <dbReference type="ARBA" id="ARBA00023015"/>
    </source>
</evidence>
<reference evidence="11" key="1">
    <citation type="journal article" date="2019" name="Curr. Biol.">
        <title>Genome Sequence of Striga asiatica Provides Insight into the Evolution of Plant Parasitism.</title>
        <authorList>
            <person name="Yoshida S."/>
            <person name="Kim S."/>
            <person name="Wafula E.K."/>
            <person name="Tanskanen J."/>
            <person name="Kim Y.M."/>
            <person name="Honaas L."/>
            <person name="Yang Z."/>
            <person name="Spallek T."/>
            <person name="Conn C.E."/>
            <person name="Ichihashi Y."/>
            <person name="Cheong K."/>
            <person name="Cui S."/>
            <person name="Der J.P."/>
            <person name="Gundlach H."/>
            <person name="Jiao Y."/>
            <person name="Hori C."/>
            <person name="Ishida J.K."/>
            <person name="Kasahara H."/>
            <person name="Kiba T."/>
            <person name="Kim M.S."/>
            <person name="Koo N."/>
            <person name="Laohavisit A."/>
            <person name="Lee Y.H."/>
            <person name="Lumba S."/>
            <person name="McCourt P."/>
            <person name="Mortimer J.C."/>
            <person name="Mutuku J.M."/>
            <person name="Nomura T."/>
            <person name="Sasaki-Sekimoto Y."/>
            <person name="Seto Y."/>
            <person name="Wang Y."/>
            <person name="Wakatake T."/>
            <person name="Sakakibara H."/>
            <person name="Demura T."/>
            <person name="Yamaguchi S."/>
            <person name="Yoneyama K."/>
            <person name="Manabe R.I."/>
            <person name="Nelson D.C."/>
            <person name="Schulman A.H."/>
            <person name="Timko M.P."/>
            <person name="dePamphilis C.W."/>
            <person name="Choi D."/>
            <person name="Shirasu K."/>
        </authorList>
    </citation>
    <scope>NUCLEOTIDE SEQUENCE [LARGE SCALE GENOMIC DNA]</scope>
    <source>
        <strain evidence="11">cv. UVA1</strain>
    </source>
</reference>
<evidence type="ECO:0000256" key="3">
    <source>
        <dbReference type="ARBA" id="ARBA00022771"/>
    </source>
</evidence>
<proteinExistence type="predicted"/>
<dbReference type="SMART" id="SM00355">
    <property type="entry name" value="ZnF_C2H2"/>
    <property type="match status" value="3"/>
</dbReference>
<feature type="region of interest" description="Disordered" evidence="8">
    <location>
        <begin position="344"/>
        <end position="377"/>
    </location>
</feature>
<dbReference type="OrthoDB" id="6077919at2759"/>
<keyword evidence="11" id="KW-1185">Reference proteome</keyword>
<keyword evidence="1" id="KW-0479">Metal-binding</keyword>
<evidence type="ECO:0000256" key="7">
    <source>
        <dbReference type="PROSITE-ProRule" id="PRU00042"/>
    </source>
</evidence>
<evidence type="ECO:0000313" key="10">
    <source>
        <dbReference type="EMBL" id="GER54735.1"/>
    </source>
</evidence>
<dbReference type="GO" id="GO:0008270">
    <property type="term" value="F:zinc ion binding"/>
    <property type="evidence" value="ECO:0007669"/>
    <property type="project" value="UniProtKB-KW"/>
</dbReference>
<dbReference type="EMBL" id="BKCP01011514">
    <property type="protein sequence ID" value="GER54735.1"/>
    <property type="molecule type" value="Genomic_DNA"/>
</dbReference>
<feature type="domain" description="C2H2-type" evidence="9">
    <location>
        <begin position="64"/>
        <end position="92"/>
    </location>
</feature>
<feature type="domain" description="C2H2-type" evidence="9">
    <location>
        <begin position="304"/>
        <end position="331"/>
    </location>
</feature>
<evidence type="ECO:0000256" key="8">
    <source>
        <dbReference type="SAM" id="MobiDB-lite"/>
    </source>
</evidence>
<dbReference type="InterPro" id="IPR036236">
    <property type="entry name" value="Znf_C2H2_sf"/>
</dbReference>
<keyword evidence="6" id="KW-0804">Transcription</keyword>
<evidence type="ECO:0000256" key="1">
    <source>
        <dbReference type="ARBA" id="ARBA00022723"/>
    </source>
</evidence>
<dbReference type="Proteomes" id="UP000325081">
    <property type="component" value="Unassembled WGS sequence"/>
</dbReference>
<evidence type="ECO:0000259" key="9">
    <source>
        <dbReference type="PROSITE" id="PS50157"/>
    </source>
</evidence>
<dbReference type="PROSITE" id="PS50157">
    <property type="entry name" value="ZINC_FINGER_C2H2_2"/>
    <property type="match status" value="3"/>
</dbReference>
<organism evidence="10 11">
    <name type="scientific">Striga asiatica</name>
    <name type="common">Asiatic witchweed</name>
    <name type="synonym">Buchnera asiatica</name>
    <dbReference type="NCBI Taxonomy" id="4170"/>
    <lineage>
        <taxon>Eukaryota</taxon>
        <taxon>Viridiplantae</taxon>
        <taxon>Streptophyta</taxon>
        <taxon>Embryophyta</taxon>
        <taxon>Tracheophyta</taxon>
        <taxon>Spermatophyta</taxon>
        <taxon>Magnoliopsida</taxon>
        <taxon>eudicotyledons</taxon>
        <taxon>Gunneridae</taxon>
        <taxon>Pentapetalae</taxon>
        <taxon>asterids</taxon>
        <taxon>lamiids</taxon>
        <taxon>Lamiales</taxon>
        <taxon>Orobanchaceae</taxon>
        <taxon>Buchnereae</taxon>
        <taxon>Striga</taxon>
    </lineage>
</organism>